<feature type="binding site" evidence="4">
    <location>
        <position position="185"/>
    </location>
    <ligand>
        <name>Zn(2+)</name>
        <dbReference type="ChEBI" id="CHEBI:29105"/>
        <label>2</label>
    </ligand>
</feature>
<dbReference type="EMBL" id="BMUB01000005">
    <property type="protein sequence ID" value="GGU74539.1"/>
    <property type="molecule type" value="Genomic_DNA"/>
</dbReference>
<dbReference type="EMBL" id="JPRF03000013">
    <property type="protein sequence ID" value="OEV38682.1"/>
    <property type="molecule type" value="Genomic_DNA"/>
</dbReference>
<protein>
    <submittedName>
        <fullName evidence="6">Phosphotriesterase</fullName>
    </submittedName>
</protein>
<dbReference type="RefSeq" id="WP_046386778.1">
    <property type="nucleotide sequence ID" value="NZ_BMUB01000005.1"/>
</dbReference>
<reference evidence="7" key="4">
    <citation type="submission" date="2016-08" db="EMBL/GenBank/DDBJ databases">
        <title>Sequencing, Assembly and Comparative Genomics of S. aureofaciens ATCC 10762.</title>
        <authorList>
            <person name="Gradnigo J.S."/>
            <person name="Johnson N."/>
            <person name="Somerville G.A."/>
        </authorList>
    </citation>
    <scope>NUCLEOTIDE SEQUENCE [LARGE SCALE GENOMIC DNA]</scope>
    <source>
        <strain evidence="7">ATCC 10762</strain>
    </source>
</reference>
<accession>A0A8H9HMJ7</accession>
<evidence type="ECO:0000313" key="6">
    <source>
        <dbReference type="EMBL" id="GGU74539.1"/>
    </source>
</evidence>
<reference evidence="6" key="5">
    <citation type="submission" date="2020-09" db="EMBL/GenBank/DDBJ databases">
        <authorList>
            <person name="Sun Q."/>
            <person name="Ohkuma M."/>
        </authorList>
    </citation>
    <scope>NUCLEOTIDE SEQUENCE</scope>
    <source>
        <strain evidence="6">JCM 4434</strain>
    </source>
</reference>
<evidence type="ECO:0000256" key="5">
    <source>
        <dbReference type="PROSITE-ProRule" id="PRU00679"/>
    </source>
</evidence>
<keyword evidence="8" id="KW-1185">Reference proteome</keyword>
<dbReference type="Proteomes" id="UP000610124">
    <property type="component" value="Unassembled WGS sequence"/>
</dbReference>
<dbReference type="GO" id="GO:0016787">
    <property type="term" value="F:hydrolase activity"/>
    <property type="evidence" value="ECO:0007669"/>
    <property type="project" value="UniProtKB-KW"/>
</dbReference>
<feature type="binding site" description="via carbamate group" evidence="4">
    <location>
        <position position="152"/>
    </location>
    <ligand>
        <name>Zn(2+)</name>
        <dbReference type="ChEBI" id="CHEBI:29105"/>
        <label>1</label>
    </ligand>
</feature>
<feature type="binding site" evidence="4">
    <location>
        <position position="31"/>
    </location>
    <ligand>
        <name>Zn(2+)</name>
        <dbReference type="ChEBI" id="CHEBI:29105"/>
        <label>1</label>
    </ligand>
</feature>
<keyword evidence="1 4" id="KW-0479">Metal-binding</keyword>
<gene>
    <name evidence="6" type="ORF">GCM10010502_27910</name>
    <name evidence="7" type="ORF">HS99_0020760</name>
</gene>
<evidence type="ECO:0000313" key="7">
    <source>
        <dbReference type="EMBL" id="OEV38682.1"/>
    </source>
</evidence>
<organism evidence="7 8">
    <name type="scientific">Kitasatospora aureofaciens</name>
    <name type="common">Streptomyces aureofaciens</name>
    <dbReference type="NCBI Taxonomy" id="1894"/>
    <lineage>
        <taxon>Bacteria</taxon>
        <taxon>Bacillati</taxon>
        <taxon>Actinomycetota</taxon>
        <taxon>Actinomycetes</taxon>
        <taxon>Kitasatosporales</taxon>
        <taxon>Streptomycetaceae</taxon>
        <taxon>Kitasatospora</taxon>
    </lineage>
</organism>
<dbReference type="PANTHER" id="PTHR10819:SF3">
    <property type="entry name" value="PHOSPHOTRIESTERASE-RELATED PROTEIN"/>
    <property type="match status" value="1"/>
</dbReference>
<evidence type="ECO:0000313" key="8">
    <source>
        <dbReference type="Proteomes" id="UP000037395"/>
    </source>
</evidence>
<dbReference type="AlphaFoldDB" id="A0A1E7NDB1"/>
<accession>A0A1E7NDB1</accession>
<reference evidence="6 9" key="1">
    <citation type="journal article" date="2014" name="Int. J. Syst. Evol. Microbiol.">
        <title>Complete genome sequence of Corynebacterium casei LMG S-19264T (=DSM 44701T), isolated from a smear-ripened cheese.</title>
        <authorList>
            <consortium name="US DOE Joint Genome Institute (JGI-PGF)"/>
            <person name="Walter F."/>
            <person name="Albersmeier A."/>
            <person name="Kalinowski J."/>
            <person name="Ruckert C."/>
        </authorList>
    </citation>
    <scope>NUCLEOTIDE SEQUENCE [LARGE SCALE GENOMIC DNA]</scope>
    <source>
        <strain evidence="6 9">JCM 4434</strain>
    </source>
</reference>
<reference evidence="7 8" key="2">
    <citation type="submission" date="2014-07" db="EMBL/GenBank/DDBJ databases">
        <authorList>
            <person name="Zhang J.E."/>
            <person name="Yang H."/>
            <person name="Guo J."/>
            <person name="Deng Z."/>
            <person name="Luo H."/>
            <person name="Luo M."/>
            <person name="Zhao B."/>
        </authorList>
    </citation>
    <scope>NUCLEOTIDE SEQUENCE [LARGE SCALE GENOMIC DNA]</scope>
    <source>
        <strain evidence="7">ATCC 10762</strain>
        <strain evidence="8">ATCC 10762 / DSM 40127 / CCM 3239 / JCM 4008 / LMG 5968 / NBRC 12843 / NCIMB 8234 / A-377</strain>
    </source>
</reference>
<reference evidence="8" key="3">
    <citation type="submission" date="2016-08" db="EMBL/GenBank/DDBJ databases">
        <title>Sequencing, assembly and comparative genomics of S. aureofaciens ATCC 10762.</title>
        <authorList>
            <person name="Gradnigo J.S."/>
            <person name="Johnson N."/>
            <person name="Somerville G.A."/>
        </authorList>
    </citation>
    <scope>NUCLEOTIDE SEQUENCE [LARGE SCALE GENOMIC DNA]</scope>
    <source>
        <strain evidence="8">ATCC 10762 / DSM 40127 / CCM 3239 / JCM 4008 / LMG 5968 / NBRC 12843 / NCIMB 8234 / A-377</strain>
    </source>
</reference>
<feature type="modified residue" description="N6-carboxylysine" evidence="3 5">
    <location>
        <position position="152"/>
    </location>
</feature>
<sequence length="322" mass="33981">MTAAPAAPTVRTVRTVLGDIDPAQLGVTDSHDHLFIRSPRFPGQELDDPAAAEDVLRAYATVGGRTLVQWTPWGMGRGADALAELSRTTGVHIVAATGAHQTAHYAPGRFPGPDLPIPDLQAPYADLAERFVTELTAGLPGAPEGVRPGLIKIADDAGPLTAHTRRTMAAAAEAHHATGAPIAVHLEPDGDPHGVLRSLHGRHGVRPDRIVLGHLTRFTDRSLHRSLAAEGVFLALDSPSRIGHPADLQAFDVIADLVEAGLADRLLLGADTTTRTARELGGPARLLTDLAPRLSRTFGPELPDRLLLANPASAFAVDWCTP</sequence>
<evidence type="ECO:0000256" key="1">
    <source>
        <dbReference type="ARBA" id="ARBA00022723"/>
    </source>
</evidence>
<comment type="similarity">
    <text evidence="5">Belongs to the metallo-dependent hydrolases superfamily. Phosphotriesterase family.</text>
</comment>
<evidence type="ECO:0000313" key="9">
    <source>
        <dbReference type="Proteomes" id="UP000610124"/>
    </source>
</evidence>
<comment type="caution">
    <text evidence="7">The sequence shown here is derived from an EMBL/GenBank/DDBJ whole genome shotgun (WGS) entry which is preliminary data.</text>
</comment>
<comment type="cofactor">
    <cofactor evidence="4">
        <name>a divalent metal cation</name>
        <dbReference type="ChEBI" id="CHEBI:60240"/>
    </cofactor>
    <text evidence="4">Binds 2 divalent metal cations per subunit.</text>
</comment>
<feature type="binding site" evidence="4">
    <location>
        <position position="214"/>
    </location>
    <ligand>
        <name>Zn(2+)</name>
        <dbReference type="ChEBI" id="CHEBI:29105"/>
        <label>2</label>
    </ligand>
</feature>
<dbReference type="PIRSF" id="PIRSF016839">
    <property type="entry name" value="PhP"/>
    <property type="match status" value="1"/>
</dbReference>
<evidence type="ECO:0000256" key="3">
    <source>
        <dbReference type="PIRSR" id="PIRSR601559-50"/>
    </source>
</evidence>
<dbReference type="Gene3D" id="3.20.20.140">
    <property type="entry name" value="Metal-dependent hydrolases"/>
    <property type="match status" value="1"/>
</dbReference>
<dbReference type="PANTHER" id="PTHR10819">
    <property type="entry name" value="PHOSPHOTRIESTERASE-RELATED"/>
    <property type="match status" value="1"/>
</dbReference>
<feature type="binding site" evidence="4">
    <location>
        <position position="33"/>
    </location>
    <ligand>
        <name>Zn(2+)</name>
        <dbReference type="ChEBI" id="CHEBI:29105"/>
        <label>1</label>
    </ligand>
</feature>
<feature type="binding site" evidence="4">
    <location>
        <position position="271"/>
    </location>
    <ligand>
        <name>Zn(2+)</name>
        <dbReference type="ChEBI" id="CHEBI:29105"/>
        <label>1</label>
    </ligand>
</feature>
<keyword evidence="2" id="KW-0378">Hydrolase</keyword>
<dbReference type="InterPro" id="IPR001559">
    <property type="entry name" value="Phosphotriesterase"/>
</dbReference>
<dbReference type="GO" id="GO:0008270">
    <property type="term" value="F:zinc ion binding"/>
    <property type="evidence" value="ECO:0007669"/>
    <property type="project" value="InterPro"/>
</dbReference>
<dbReference type="Pfam" id="PF02126">
    <property type="entry name" value="PTE"/>
    <property type="match status" value="1"/>
</dbReference>
<dbReference type="Proteomes" id="UP000037395">
    <property type="component" value="Unassembled WGS sequence"/>
</dbReference>
<name>A0A1E7NDB1_KITAU</name>
<evidence type="ECO:0000256" key="2">
    <source>
        <dbReference type="ARBA" id="ARBA00022801"/>
    </source>
</evidence>
<dbReference type="PROSITE" id="PS51347">
    <property type="entry name" value="PHOSPHOTRIESTERASE_2"/>
    <property type="match status" value="1"/>
</dbReference>
<feature type="binding site" description="via carbamate group" evidence="4">
    <location>
        <position position="152"/>
    </location>
    <ligand>
        <name>Zn(2+)</name>
        <dbReference type="ChEBI" id="CHEBI:29105"/>
        <label>2</label>
    </ligand>
</feature>
<dbReference type="OrthoDB" id="9795018at2"/>
<dbReference type="KEGG" id="kau:B6264_01175"/>
<dbReference type="SUPFAM" id="SSF51556">
    <property type="entry name" value="Metallo-dependent hydrolases"/>
    <property type="match status" value="1"/>
</dbReference>
<proteinExistence type="inferred from homology"/>
<dbReference type="GeneID" id="97485884"/>
<dbReference type="InterPro" id="IPR032466">
    <property type="entry name" value="Metal_Hydrolase"/>
</dbReference>
<evidence type="ECO:0000256" key="4">
    <source>
        <dbReference type="PIRSR" id="PIRSR601559-51"/>
    </source>
</evidence>